<dbReference type="EMBL" id="CP034248">
    <property type="protein sequence ID" value="AZK45604.1"/>
    <property type="molecule type" value="Genomic_DNA"/>
</dbReference>
<keyword evidence="3" id="KW-1003">Cell membrane</keyword>
<organism evidence="9 10">
    <name type="scientific">Paenibacillus lentus</name>
    <dbReference type="NCBI Taxonomy" id="1338368"/>
    <lineage>
        <taxon>Bacteria</taxon>
        <taxon>Bacillati</taxon>
        <taxon>Bacillota</taxon>
        <taxon>Bacilli</taxon>
        <taxon>Bacillales</taxon>
        <taxon>Paenibacillaceae</taxon>
        <taxon>Paenibacillus</taxon>
    </lineage>
</organism>
<feature type="transmembrane region" description="Helical" evidence="7">
    <location>
        <begin position="184"/>
        <end position="206"/>
    </location>
</feature>
<feature type="transmembrane region" description="Helical" evidence="7">
    <location>
        <begin position="99"/>
        <end position="119"/>
    </location>
</feature>
<dbReference type="KEGG" id="plen:EIM92_04815"/>
<dbReference type="AlphaFoldDB" id="A0A3Q8S9P0"/>
<dbReference type="PANTHER" id="PTHR30465">
    <property type="entry name" value="INNER MEMBRANE ABC TRANSPORTER"/>
    <property type="match status" value="1"/>
</dbReference>
<comment type="subcellular location">
    <subcellularLocation>
        <location evidence="1 7">Cell membrane</location>
        <topology evidence="1 7">Multi-pass membrane protein</topology>
    </subcellularLocation>
</comment>
<dbReference type="GO" id="GO:0055085">
    <property type="term" value="P:transmembrane transport"/>
    <property type="evidence" value="ECO:0007669"/>
    <property type="project" value="InterPro"/>
</dbReference>
<accession>A0A3Q8S9P0</accession>
<keyword evidence="5 7" id="KW-1133">Transmembrane helix</keyword>
<dbReference type="InterPro" id="IPR045621">
    <property type="entry name" value="BPD_transp_1_N"/>
</dbReference>
<keyword evidence="2 7" id="KW-0813">Transport</keyword>
<evidence type="ECO:0000256" key="6">
    <source>
        <dbReference type="ARBA" id="ARBA00023136"/>
    </source>
</evidence>
<dbReference type="InterPro" id="IPR035906">
    <property type="entry name" value="MetI-like_sf"/>
</dbReference>
<keyword evidence="4 7" id="KW-0812">Transmembrane</keyword>
<dbReference type="InterPro" id="IPR000515">
    <property type="entry name" value="MetI-like"/>
</dbReference>
<evidence type="ECO:0000313" key="9">
    <source>
        <dbReference type="EMBL" id="AZK45604.1"/>
    </source>
</evidence>
<evidence type="ECO:0000259" key="8">
    <source>
        <dbReference type="PROSITE" id="PS50928"/>
    </source>
</evidence>
<keyword evidence="10" id="KW-1185">Reference proteome</keyword>
<evidence type="ECO:0000256" key="3">
    <source>
        <dbReference type="ARBA" id="ARBA00022475"/>
    </source>
</evidence>
<evidence type="ECO:0000256" key="5">
    <source>
        <dbReference type="ARBA" id="ARBA00022989"/>
    </source>
</evidence>
<dbReference type="NCBIfam" id="NF045472">
    <property type="entry name" value="Opp4B"/>
    <property type="match status" value="1"/>
</dbReference>
<dbReference type="Proteomes" id="UP000273145">
    <property type="component" value="Chromosome"/>
</dbReference>
<evidence type="ECO:0000313" key="10">
    <source>
        <dbReference type="Proteomes" id="UP000273145"/>
    </source>
</evidence>
<comment type="similarity">
    <text evidence="7">Belongs to the binding-protein-dependent transport system permease family.</text>
</comment>
<dbReference type="CDD" id="cd06261">
    <property type="entry name" value="TM_PBP2"/>
    <property type="match status" value="1"/>
</dbReference>
<dbReference type="Gene3D" id="1.10.3720.10">
    <property type="entry name" value="MetI-like"/>
    <property type="match status" value="1"/>
</dbReference>
<sequence length="320" mass="35928">MWKTILRRLLIMIPQIILLSILVFIMAKALPGDALTGLLDPSVDPSMLEEQRERLGLNNPWYVQYWDWITRAVQGDLGQSFRFKLPVADLIGQRITNTIWLSLVTLILTYIIAIPLGIISGRYNDTWGDRLITGYTYLGFAAPLFIFALLMLWIFGFHVRAFPTEGSVTPGLVPGTLDYLVSKIYHLLLPALSMALITTVSTVQYLRSEIIDMKQRDFVLLARAKGASESRVYTHHILRNSLLPIAAFFGYEITGLIGGTVFIEYIFSYPGMGQLFLNSILIRDFSVVTALVLLYGIASILGSLISDIILGIVDPRIRIK</sequence>
<dbReference type="GO" id="GO:0005886">
    <property type="term" value="C:plasma membrane"/>
    <property type="evidence" value="ECO:0007669"/>
    <property type="project" value="UniProtKB-SubCell"/>
</dbReference>
<feature type="transmembrane region" description="Helical" evidence="7">
    <location>
        <begin position="131"/>
        <end position="155"/>
    </location>
</feature>
<feature type="domain" description="ABC transmembrane type-1" evidence="8">
    <location>
        <begin position="95"/>
        <end position="306"/>
    </location>
</feature>
<evidence type="ECO:0000256" key="7">
    <source>
        <dbReference type="RuleBase" id="RU363032"/>
    </source>
</evidence>
<feature type="transmembrane region" description="Helical" evidence="7">
    <location>
        <begin position="9"/>
        <end position="30"/>
    </location>
</feature>
<dbReference type="Pfam" id="PF00528">
    <property type="entry name" value="BPD_transp_1"/>
    <property type="match status" value="1"/>
</dbReference>
<keyword evidence="6 7" id="KW-0472">Membrane</keyword>
<dbReference type="SUPFAM" id="SSF161098">
    <property type="entry name" value="MetI-like"/>
    <property type="match status" value="1"/>
</dbReference>
<evidence type="ECO:0000256" key="1">
    <source>
        <dbReference type="ARBA" id="ARBA00004651"/>
    </source>
</evidence>
<reference evidence="9 10" key="1">
    <citation type="submission" date="2018-11" db="EMBL/GenBank/DDBJ databases">
        <title>Genome sequencing of Paenibacillus lentus DSM25539(T).</title>
        <authorList>
            <person name="Kook J.-K."/>
            <person name="Park S.-N."/>
            <person name="Lim Y.K."/>
        </authorList>
    </citation>
    <scope>NUCLEOTIDE SEQUENCE [LARGE SCALE GENOMIC DNA]</scope>
    <source>
        <strain evidence="9 10">DSM 25539</strain>
    </source>
</reference>
<dbReference type="Pfam" id="PF19300">
    <property type="entry name" value="BPD_transp_1_N"/>
    <property type="match status" value="1"/>
</dbReference>
<dbReference type="RefSeq" id="WP_125081709.1">
    <property type="nucleotide sequence ID" value="NZ_CP034248.1"/>
</dbReference>
<name>A0A3Q8S9P0_9BACL</name>
<dbReference type="PROSITE" id="PS50928">
    <property type="entry name" value="ABC_TM1"/>
    <property type="match status" value="1"/>
</dbReference>
<dbReference type="OrthoDB" id="24153at2"/>
<dbReference type="PANTHER" id="PTHR30465:SF0">
    <property type="entry name" value="OLIGOPEPTIDE TRANSPORT SYSTEM PERMEASE PROTEIN APPB"/>
    <property type="match status" value="1"/>
</dbReference>
<gene>
    <name evidence="9" type="ORF">EIM92_04815</name>
</gene>
<protein>
    <submittedName>
        <fullName evidence="9">ABC transporter permease</fullName>
    </submittedName>
</protein>
<proteinExistence type="inferred from homology"/>
<feature type="transmembrane region" description="Helical" evidence="7">
    <location>
        <begin position="241"/>
        <end position="267"/>
    </location>
</feature>
<evidence type="ECO:0000256" key="4">
    <source>
        <dbReference type="ARBA" id="ARBA00022692"/>
    </source>
</evidence>
<feature type="transmembrane region" description="Helical" evidence="7">
    <location>
        <begin position="287"/>
        <end position="313"/>
    </location>
</feature>
<evidence type="ECO:0000256" key="2">
    <source>
        <dbReference type="ARBA" id="ARBA00022448"/>
    </source>
</evidence>